<feature type="domain" description="Aldehyde dehydrogenase" evidence="3">
    <location>
        <begin position="17"/>
        <end position="477"/>
    </location>
</feature>
<dbReference type="Gene3D" id="3.40.605.10">
    <property type="entry name" value="Aldehyde Dehydrogenase, Chain A, domain 1"/>
    <property type="match status" value="1"/>
</dbReference>
<dbReference type="GO" id="GO:0009450">
    <property type="term" value="P:gamma-aminobutyric acid catabolic process"/>
    <property type="evidence" value="ECO:0007669"/>
    <property type="project" value="TreeGrafter"/>
</dbReference>
<accession>A3K4A6</accession>
<reference evidence="4 5" key="1">
    <citation type="submission" date="2006-06" db="EMBL/GenBank/DDBJ databases">
        <authorList>
            <person name="Moran M.A."/>
            <person name="Ferriera S."/>
            <person name="Johnson J."/>
            <person name="Kravitz S."/>
            <person name="Beeson K."/>
            <person name="Sutton G."/>
            <person name="Rogers Y.-H."/>
            <person name="Friedman R."/>
            <person name="Frazier M."/>
            <person name="Venter J.C."/>
        </authorList>
    </citation>
    <scope>NUCLEOTIDE SEQUENCE [LARGE SCALE GENOMIC DNA]</scope>
    <source>
        <strain evidence="4 5">E-37</strain>
    </source>
</reference>
<dbReference type="PANTHER" id="PTHR43353">
    <property type="entry name" value="SUCCINATE-SEMIALDEHYDE DEHYDROGENASE, MITOCHONDRIAL"/>
    <property type="match status" value="1"/>
</dbReference>
<dbReference type="PROSITE" id="PS00070">
    <property type="entry name" value="ALDEHYDE_DEHYDR_CYS"/>
    <property type="match status" value="1"/>
</dbReference>
<dbReference type="eggNOG" id="COG1012">
    <property type="taxonomic scope" value="Bacteria"/>
</dbReference>
<dbReference type="InterPro" id="IPR016162">
    <property type="entry name" value="Ald_DH_N"/>
</dbReference>
<keyword evidence="5" id="KW-1185">Reference proteome</keyword>
<dbReference type="AlphaFoldDB" id="A3K4A6"/>
<dbReference type="InterPro" id="IPR015590">
    <property type="entry name" value="Aldehyde_DH_dom"/>
</dbReference>
<protein>
    <submittedName>
        <fullName evidence="4">Aldehyde dehydrogenase</fullName>
    </submittedName>
</protein>
<evidence type="ECO:0000313" key="4">
    <source>
        <dbReference type="EMBL" id="EBA07805.1"/>
    </source>
</evidence>
<sequence>MSGAEYGQPQLFIGGEWIGSKDRSGEDVLNPANGEALAELPHATTQDVDRAAMAASEAFDGWRRTPALARARIIRKAADLLRERTERIALSLTLEQGKPLAQSRIEVMAAAEILDWCADEGRRTYGRIVPASVPGHQWSVLRQPVGPVAAFTPWNFPLIIPARKIGSALAVGCTMVMKPAEETPVSVNEIARAFEDAGLPSGVLNIVHGIPGEVSEQLINHPVIRKITFTGSTAVGAQLAAMAAKAGVKRCTMELGGHAPVLVCEDADVDLAVKTMMQAKFRNAGQICIAPTRFFVHDRVHDSFADSFTKATQALVTADGMDPKSEMGPLAHDRRVPAVETLVHEAVDQGAKLATGGERIGNAGYFFQPTVLTDVPDAARIMNEEPFGPVATITRVASLDDAITQANRLPFGLASYAFTGSTHTAARLSDEVEAGMLGINNTFISMPETPFGGVKQSGYGSEGGIEGMDPYLVTKTVSVS</sequence>
<comment type="caution">
    <text evidence="4">The sequence shown here is derived from an EMBL/GenBank/DDBJ whole genome shotgun (WGS) entry which is preliminary data.</text>
</comment>
<dbReference type="SUPFAM" id="SSF53720">
    <property type="entry name" value="ALDH-like"/>
    <property type="match status" value="1"/>
</dbReference>
<evidence type="ECO:0000256" key="1">
    <source>
        <dbReference type="ARBA" id="ARBA00009986"/>
    </source>
</evidence>
<dbReference type="InterPro" id="IPR016160">
    <property type="entry name" value="Ald_DH_CS_CYS"/>
</dbReference>
<dbReference type="OrthoDB" id="9812625at2"/>
<dbReference type="FunFam" id="3.40.605.10:FF:000033">
    <property type="entry name" value="NAD-dependent succinate-semialdehyde dehydrogenase"/>
    <property type="match status" value="1"/>
</dbReference>
<evidence type="ECO:0000256" key="2">
    <source>
        <dbReference type="ARBA" id="ARBA00023002"/>
    </source>
</evidence>
<proteinExistence type="inferred from homology"/>
<evidence type="ECO:0000259" key="3">
    <source>
        <dbReference type="Pfam" id="PF00171"/>
    </source>
</evidence>
<dbReference type="Proteomes" id="UP000005713">
    <property type="component" value="Unassembled WGS sequence"/>
</dbReference>
<dbReference type="GO" id="GO:0004777">
    <property type="term" value="F:succinate-semialdehyde dehydrogenase (NAD+) activity"/>
    <property type="evidence" value="ECO:0007669"/>
    <property type="project" value="TreeGrafter"/>
</dbReference>
<dbReference type="InterPro" id="IPR016161">
    <property type="entry name" value="Ald_DH/histidinol_DH"/>
</dbReference>
<dbReference type="Gene3D" id="3.40.309.10">
    <property type="entry name" value="Aldehyde Dehydrogenase, Chain A, domain 2"/>
    <property type="match status" value="1"/>
</dbReference>
<dbReference type="InterPro" id="IPR050740">
    <property type="entry name" value="Aldehyde_DH_Superfamily"/>
</dbReference>
<dbReference type="RefSeq" id="WP_005859436.1">
    <property type="nucleotide sequence ID" value="NZ_AAYA01000007.1"/>
</dbReference>
<dbReference type="Pfam" id="PF00171">
    <property type="entry name" value="Aldedh"/>
    <property type="match status" value="1"/>
</dbReference>
<name>A3K4A6_SAGS3</name>
<dbReference type="EMBL" id="AAYA01000007">
    <property type="protein sequence ID" value="EBA07805.1"/>
    <property type="molecule type" value="Genomic_DNA"/>
</dbReference>
<dbReference type="FunFam" id="3.40.309.10:FF:000009">
    <property type="entry name" value="Aldehyde dehydrogenase A"/>
    <property type="match status" value="1"/>
</dbReference>
<gene>
    <name evidence="4" type="ORF">SSE37_01090</name>
</gene>
<dbReference type="PANTHER" id="PTHR43353:SF5">
    <property type="entry name" value="SUCCINATE-SEMIALDEHYDE DEHYDROGENASE, MITOCHONDRIAL"/>
    <property type="match status" value="1"/>
</dbReference>
<keyword evidence="2" id="KW-0560">Oxidoreductase</keyword>
<comment type="similarity">
    <text evidence="1">Belongs to the aldehyde dehydrogenase family.</text>
</comment>
<evidence type="ECO:0000313" key="5">
    <source>
        <dbReference type="Proteomes" id="UP000005713"/>
    </source>
</evidence>
<dbReference type="InterPro" id="IPR016163">
    <property type="entry name" value="Ald_DH_C"/>
</dbReference>
<organism evidence="4 5">
    <name type="scientific">Sagittula stellata (strain ATCC 700073 / DSM 11524 / E-37)</name>
    <dbReference type="NCBI Taxonomy" id="388399"/>
    <lineage>
        <taxon>Bacteria</taxon>
        <taxon>Pseudomonadati</taxon>
        <taxon>Pseudomonadota</taxon>
        <taxon>Alphaproteobacteria</taxon>
        <taxon>Rhodobacterales</taxon>
        <taxon>Roseobacteraceae</taxon>
        <taxon>Sagittula</taxon>
    </lineage>
</organism>
<dbReference type="CDD" id="cd07103">
    <property type="entry name" value="ALDH_F5_SSADH_GabD"/>
    <property type="match status" value="1"/>
</dbReference>